<evidence type="ECO:0000256" key="7">
    <source>
        <dbReference type="SAM" id="MobiDB-lite"/>
    </source>
</evidence>
<dbReference type="Pfam" id="PF02809">
    <property type="entry name" value="UIM"/>
    <property type="match status" value="2"/>
</dbReference>
<dbReference type="PROSITE" id="PS50330">
    <property type="entry name" value="UIM"/>
    <property type="match status" value="2"/>
</dbReference>
<evidence type="ECO:0000256" key="6">
    <source>
        <dbReference type="ARBA" id="ARBA00033208"/>
    </source>
</evidence>
<dbReference type="GO" id="GO:0005509">
    <property type="term" value="F:calcium ion binding"/>
    <property type="evidence" value="ECO:0007669"/>
    <property type="project" value="InterPro"/>
</dbReference>
<dbReference type="AlphaFoldDB" id="A0A9W7L2G9"/>
<proteinExistence type="inferred from homology"/>
<evidence type="ECO:0000256" key="3">
    <source>
        <dbReference type="ARBA" id="ARBA00011074"/>
    </source>
</evidence>
<evidence type="ECO:0000256" key="2">
    <source>
        <dbReference type="ARBA" id="ARBA00002107"/>
    </source>
</evidence>
<dbReference type="OrthoDB" id="9981542at2759"/>
<comment type="similarity">
    <text evidence="3">Belongs to the MINDY deubiquitinase family. FAM188 subfamily.</text>
</comment>
<feature type="domain" description="EF-hand" evidence="8">
    <location>
        <begin position="525"/>
        <end position="560"/>
    </location>
</feature>
<reference evidence="10" key="1">
    <citation type="journal article" date="2023" name="Commun. Biol.">
        <title>Genome analysis of Parmales, the sister group of diatoms, reveals the evolutionary specialization of diatoms from phago-mixotrophs to photoautotrophs.</title>
        <authorList>
            <person name="Ban H."/>
            <person name="Sato S."/>
            <person name="Yoshikawa S."/>
            <person name="Yamada K."/>
            <person name="Nakamura Y."/>
            <person name="Ichinomiya M."/>
            <person name="Sato N."/>
            <person name="Blanc-Mathieu R."/>
            <person name="Endo H."/>
            <person name="Kuwata A."/>
            <person name="Ogata H."/>
        </authorList>
    </citation>
    <scope>NUCLEOTIDE SEQUENCE [LARGE SCALE GENOMIC DNA]</scope>
</reference>
<dbReference type="EMBL" id="BRYA01000546">
    <property type="protein sequence ID" value="GMI22261.1"/>
    <property type="molecule type" value="Genomic_DNA"/>
</dbReference>
<evidence type="ECO:0000256" key="1">
    <source>
        <dbReference type="ARBA" id="ARBA00000707"/>
    </source>
</evidence>
<evidence type="ECO:0000313" key="9">
    <source>
        <dbReference type="EMBL" id="GMI22261.1"/>
    </source>
</evidence>
<feature type="compositionally biased region" description="Polar residues" evidence="7">
    <location>
        <begin position="192"/>
        <end position="201"/>
    </location>
</feature>
<evidence type="ECO:0000256" key="4">
    <source>
        <dbReference type="ARBA" id="ARBA00012759"/>
    </source>
</evidence>
<comment type="function">
    <text evidence="2">Hydrolase that can remove 'Lys-48'-linked conjugated ubiquitin from proteins.</text>
</comment>
<keyword evidence="5" id="KW-0833">Ubl conjugation pathway</keyword>
<dbReference type="PANTHER" id="PTHR12473:SF8">
    <property type="entry name" value="UBIQUITIN CARBOXYL-TERMINAL HYDROLASE MINDY-4-RELATED"/>
    <property type="match status" value="1"/>
</dbReference>
<dbReference type="InterPro" id="IPR025257">
    <property type="entry name" value="MINDY-3/4_CD"/>
</dbReference>
<dbReference type="Pfam" id="PF13898">
    <property type="entry name" value="MINDY-3_4_CD"/>
    <property type="match status" value="1"/>
</dbReference>
<gene>
    <name evidence="9" type="ORF">TrCOL_g8355</name>
</gene>
<dbReference type="SMART" id="SM01174">
    <property type="entry name" value="DUF4205"/>
    <property type="match status" value="1"/>
</dbReference>
<evidence type="ECO:0000256" key="5">
    <source>
        <dbReference type="ARBA" id="ARBA00022786"/>
    </source>
</evidence>
<evidence type="ECO:0000313" key="10">
    <source>
        <dbReference type="Proteomes" id="UP001165065"/>
    </source>
</evidence>
<evidence type="ECO:0000259" key="8">
    <source>
        <dbReference type="PROSITE" id="PS50222"/>
    </source>
</evidence>
<dbReference type="GO" id="GO:0004843">
    <property type="term" value="F:cysteine-type deubiquitinase activity"/>
    <property type="evidence" value="ECO:0007669"/>
    <property type="project" value="UniProtKB-EC"/>
</dbReference>
<feature type="compositionally biased region" description="Polar residues" evidence="7">
    <location>
        <begin position="17"/>
        <end position="26"/>
    </location>
</feature>
<dbReference type="GO" id="GO:0071108">
    <property type="term" value="P:protein K48-linked deubiquitination"/>
    <property type="evidence" value="ECO:0007669"/>
    <property type="project" value="InterPro"/>
</dbReference>
<sequence>MPLSKEELRARRLAALGTSTSPQTNIASVHPAPVASASDEKNSTTAAASPPIAAPLEKRFKQDETHAEYSDTPALQDVAPMESVDDEDEELRRAIELSKQASQGHSDGGFGDGGHSDPFGDDGGGKLPPESSVRFDESNLSQANDQFDDDIAKAIAMSMSDSGGGSSMAVDSASAAAGAAEDNAVRHADFETQAQFETVRTTPEERKAQIMAPYTPSDISSFSTIMWGGTVTDADKVRWEQQTIVPKGGSGWGSWGLSQSHGGPCGILAVITAEMILAANFGDALEGEGEDNRKGTFKSTVEANEEGLNDKEVDKLLARAISHIIVRAARCGTNSNGAGGDGGCGVKLILRNDPLPATSDFPYRSVSMWEENDLESKVESFLLSEGGEALAGYKGPGGILMMCMSMVASRGADQVIADMDYPPPDCAFTAQFGHCSQELINLLLTGAATSNVFDGVMDMGGLFMRGVLDRPRVGYLTQIEALRYVQVGTYYKTPQFPLWVVGSQSHFSVLFSLSMAPIEESASDQILERCRRAFRVIDGDGAGFIQMTSLRELLTLLDLTDKVGDNLTKFANLLEECDAGIILWDKFWMKVSRLMTGASIDSVLDPLTSSGIQEEAKFEVERFADSFTLHHFNGLREGAMTPFGVTRLSAEDAVGASVAMDIGGGGGGGGGDRGLEEVARTRWPSAKFDWGGKAPPSID</sequence>
<dbReference type="PANTHER" id="PTHR12473">
    <property type="entry name" value="UBIQUITIN CARBOXYL-TERMINAL HYDROLASE MINDY-4-RELATED"/>
    <property type="match status" value="1"/>
</dbReference>
<dbReference type="InterPro" id="IPR002048">
    <property type="entry name" value="EF_hand_dom"/>
</dbReference>
<accession>A0A9W7L2G9</accession>
<name>A0A9W7L2G9_9STRA</name>
<dbReference type="GO" id="GO:0006508">
    <property type="term" value="P:proteolysis"/>
    <property type="evidence" value="ECO:0007669"/>
    <property type="project" value="UniProtKB-KW"/>
</dbReference>
<dbReference type="EC" id="3.4.19.12" evidence="4"/>
<comment type="caution">
    <text evidence="9">The sequence shown here is derived from an EMBL/GenBank/DDBJ whole genome shotgun (WGS) entry which is preliminary data.</text>
</comment>
<feature type="region of interest" description="Disordered" evidence="7">
    <location>
        <begin position="191"/>
        <end position="213"/>
    </location>
</feature>
<protein>
    <recommendedName>
        <fullName evidence="4">ubiquitinyl hydrolase 1</fullName>
        <ecNumber evidence="4">3.4.19.12</ecNumber>
    </recommendedName>
    <alternativeName>
        <fullName evidence="6">Deubiquitinating enzyme MINDY-3</fullName>
    </alternativeName>
</protein>
<comment type="catalytic activity">
    <reaction evidence="1">
        <text>Thiol-dependent hydrolysis of ester, thioester, amide, peptide and isopeptide bonds formed by the C-terminal Gly of ubiquitin (a 76-residue protein attached to proteins as an intracellular targeting signal).</text>
        <dbReference type="EC" id="3.4.19.12"/>
    </reaction>
</comment>
<feature type="compositionally biased region" description="Low complexity" evidence="7">
    <location>
        <begin position="27"/>
        <end position="55"/>
    </location>
</feature>
<keyword evidence="10" id="KW-1185">Reference proteome</keyword>
<dbReference type="GO" id="GO:1990380">
    <property type="term" value="F:K48-linked deubiquitinase activity"/>
    <property type="evidence" value="ECO:0007669"/>
    <property type="project" value="InterPro"/>
</dbReference>
<feature type="region of interest" description="Disordered" evidence="7">
    <location>
        <begin position="16"/>
        <end position="133"/>
    </location>
</feature>
<organism evidence="9 10">
    <name type="scientific">Triparma columacea</name>
    <dbReference type="NCBI Taxonomy" id="722753"/>
    <lineage>
        <taxon>Eukaryota</taxon>
        <taxon>Sar</taxon>
        <taxon>Stramenopiles</taxon>
        <taxon>Ochrophyta</taxon>
        <taxon>Bolidophyceae</taxon>
        <taxon>Parmales</taxon>
        <taxon>Triparmaceae</taxon>
        <taxon>Triparma</taxon>
    </lineage>
</organism>
<feature type="compositionally biased region" description="Basic and acidic residues" evidence="7">
    <location>
        <begin position="56"/>
        <end position="69"/>
    </location>
</feature>
<dbReference type="SMART" id="SM00726">
    <property type="entry name" value="UIM"/>
    <property type="match status" value="2"/>
</dbReference>
<dbReference type="InterPro" id="IPR011992">
    <property type="entry name" value="EF-hand-dom_pair"/>
</dbReference>
<dbReference type="SUPFAM" id="SSF47473">
    <property type="entry name" value="EF-hand"/>
    <property type="match status" value="1"/>
</dbReference>
<dbReference type="InterPro" id="IPR003903">
    <property type="entry name" value="UIM_dom"/>
</dbReference>
<dbReference type="PROSITE" id="PS50222">
    <property type="entry name" value="EF_HAND_2"/>
    <property type="match status" value="1"/>
</dbReference>
<dbReference type="InterPro" id="IPR039785">
    <property type="entry name" value="MINY3/4"/>
</dbReference>
<dbReference type="Proteomes" id="UP001165065">
    <property type="component" value="Unassembled WGS sequence"/>
</dbReference>